<dbReference type="PANTHER" id="PTHR33144:SF16">
    <property type="entry name" value="OS02G0129000 PROTEIN"/>
    <property type="match status" value="1"/>
</dbReference>
<reference evidence="1 2" key="1">
    <citation type="journal article" date="2021" name="bioRxiv">
        <title>Chromosome-scale and haplotype-resolved genome assembly of a tetraploid potato cultivar.</title>
        <authorList>
            <person name="Sun H."/>
            <person name="Jiao W.-B."/>
            <person name="Krause K."/>
            <person name="Campoy J.A."/>
            <person name="Goel M."/>
            <person name="Folz-Donahue K."/>
            <person name="Kukat C."/>
            <person name="Huettel B."/>
            <person name="Schneeberger K."/>
        </authorList>
    </citation>
    <scope>NUCLEOTIDE SEQUENCE [LARGE SCALE GENOMIC DNA]</scope>
    <source>
        <strain evidence="1">SolTubOtavaFocal</strain>
        <tissue evidence="1">Leaves</tissue>
    </source>
</reference>
<accession>A0ABQ7TUM6</accession>
<dbReference type="EMBL" id="JAIVGD010000028">
    <property type="protein sequence ID" value="KAH0738133.1"/>
    <property type="molecule type" value="Genomic_DNA"/>
</dbReference>
<keyword evidence="2" id="KW-1185">Reference proteome</keyword>
<proteinExistence type="predicted"/>
<comment type="caution">
    <text evidence="1">The sequence shown here is derived from an EMBL/GenBank/DDBJ whole genome shotgun (WGS) entry which is preliminary data.</text>
</comment>
<dbReference type="PANTHER" id="PTHR33144">
    <property type="entry name" value="OS10G0409366 PROTEIN-RELATED"/>
    <property type="match status" value="1"/>
</dbReference>
<name>A0ABQ7TUM6_SOLTU</name>
<evidence type="ECO:0000313" key="2">
    <source>
        <dbReference type="Proteomes" id="UP000826656"/>
    </source>
</evidence>
<gene>
    <name evidence="1" type="ORF">KY290_036838</name>
</gene>
<sequence>MNQGAALKKEVLNSNNGSSPIKNVSFDYQFRSSAELRKQFQIKKEKLDNECKNLVIKGKNSDQAPPYKRKNCMSVTSNASERQPMQRSIQFEESIQMQERSKLPIHKSVTQLLSRKEVNTSHMTERIQGTLEKKKVREHTTCETIHARNFEEREEVTFDHGQAVGPTGKRESDLRNFLGIISRNSRFITLLYTGWPAVPKDTKLCMWEYVNTKFIIPAEGEKWMMDGLRDAWRRHKSYVKENYFDKYKALEDRLKNCPS</sequence>
<protein>
    <submittedName>
        <fullName evidence="1">Uncharacterized protein</fullName>
    </submittedName>
</protein>
<organism evidence="1 2">
    <name type="scientific">Solanum tuberosum</name>
    <name type="common">Potato</name>
    <dbReference type="NCBI Taxonomy" id="4113"/>
    <lineage>
        <taxon>Eukaryota</taxon>
        <taxon>Viridiplantae</taxon>
        <taxon>Streptophyta</taxon>
        <taxon>Embryophyta</taxon>
        <taxon>Tracheophyta</taxon>
        <taxon>Spermatophyta</taxon>
        <taxon>Magnoliopsida</taxon>
        <taxon>eudicotyledons</taxon>
        <taxon>Gunneridae</taxon>
        <taxon>Pentapetalae</taxon>
        <taxon>asterids</taxon>
        <taxon>lamiids</taxon>
        <taxon>Solanales</taxon>
        <taxon>Solanaceae</taxon>
        <taxon>Solanoideae</taxon>
        <taxon>Solaneae</taxon>
        <taxon>Solanum</taxon>
    </lineage>
</organism>
<dbReference type="Proteomes" id="UP000826656">
    <property type="component" value="Unassembled WGS sequence"/>
</dbReference>
<evidence type="ECO:0000313" key="1">
    <source>
        <dbReference type="EMBL" id="KAH0738133.1"/>
    </source>
</evidence>